<sequence>MSAARRIGLGFLAASLLALCLADLSSPRPDPWLTLARIGQGLAAPDFSDPGGLAHAAMLTLAFALCGVALGAVAGLLLAPLYHLRAVRLPCIAIRALHELFWALLLMNLTGLSPLTGVLAIGLPYAGIFAKVFSEYLDEARGGGLALPAGTGRVTALIWQRYPQVLPQVATYTLYRLECGLRSSAVLGFIGLPTLGFELETYFRQAQYDRAMVVLGVFFLLILPIRYWARWRLMPAYLLASLWALSRIEVPPMGAGALGRFLEDITPTPLRTGADWGGWLDKVLWQQGWPGLVDTLVLGQLALVLAGVLAALAFPLIVPRVAGRLGAKLGHALLVLFRSTPEYMLAFLLLQILGPSMLPAVLALGLHNGAIIAHLLGRQAATLPLRADAPRGLTLWGWELMPRLQGNFRALCLYRWEIILRESAIMGVLGLGTLGFYVQKNLEELRLDRVAALLVVTVLLTLAVDSLSRRLRAVLLPGRRVRIEGTRGRDPGERAR</sequence>
<dbReference type="InterPro" id="IPR035906">
    <property type="entry name" value="MetI-like_sf"/>
</dbReference>
<feature type="transmembrane region" description="Helical" evidence="7">
    <location>
        <begin position="100"/>
        <end position="126"/>
    </location>
</feature>
<dbReference type="GO" id="GO:0005886">
    <property type="term" value="C:plasma membrane"/>
    <property type="evidence" value="ECO:0007669"/>
    <property type="project" value="UniProtKB-SubCell"/>
</dbReference>
<keyword evidence="3" id="KW-1003">Cell membrane</keyword>
<feature type="transmembrane region" description="Helical" evidence="7">
    <location>
        <begin position="356"/>
        <end position="376"/>
    </location>
</feature>
<evidence type="ECO:0000256" key="2">
    <source>
        <dbReference type="ARBA" id="ARBA00022448"/>
    </source>
</evidence>
<evidence type="ECO:0000256" key="1">
    <source>
        <dbReference type="ARBA" id="ARBA00004651"/>
    </source>
</evidence>
<feature type="transmembrane region" description="Helical" evidence="7">
    <location>
        <begin position="418"/>
        <end position="438"/>
    </location>
</feature>
<proteinExistence type="predicted"/>
<feature type="transmembrane region" description="Helical" evidence="7">
    <location>
        <begin position="297"/>
        <end position="317"/>
    </location>
</feature>
<dbReference type="AlphaFoldDB" id="A0A285J7C1"/>
<feature type="transmembrane region" description="Helical" evidence="7">
    <location>
        <begin position="211"/>
        <end position="229"/>
    </location>
</feature>
<dbReference type="EMBL" id="OBEA01000006">
    <property type="protein sequence ID" value="SNY56112.1"/>
    <property type="molecule type" value="Genomic_DNA"/>
</dbReference>
<name>A0A285J7C1_9RHOB</name>
<evidence type="ECO:0000256" key="5">
    <source>
        <dbReference type="ARBA" id="ARBA00022989"/>
    </source>
</evidence>
<dbReference type="PANTHER" id="PTHR30043:SF1">
    <property type="entry name" value="ABC TRANSPORT SYSTEM PERMEASE PROTEIN P69"/>
    <property type="match status" value="1"/>
</dbReference>
<organism evidence="8 9">
    <name type="scientific">Pseudooceanicola antarcticus</name>
    <dbReference type="NCBI Taxonomy" id="1247613"/>
    <lineage>
        <taxon>Bacteria</taxon>
        <taxon>Pseudomonadati</taxon>
        <taxon>Pseudomonadota</taxon>
        <taxon>Alphaproteobacteria</taxon>
        <taxon>Rhodobacterales</taxon>
        <taxon>Paracoccaceae</taxon>
        <taxon>Pseudooceanicola</taxon>
    </lineage>
</organism>
<keyword evidence="5 7" id="KW-1133">Transmembrane helix</keyword>
<evidence type="ECO:0000313" key="9">
    <source>
        <dbReference type="Proteomes" id="UP000231655"/>
    </source>
</evidence>
<evidence type="ECO:0000256" key="6">
    <source>
        <dbReference type="ARBA" id="ARBA00023136"/>
    </source>
</evidence>
<keyword evidence="4 7" id="KW-0812">Transmembrane</keyword>
<dbReference type="Proteomes" id="UP000231655">
    <property type="component" value="Unassembled WGS sequence"/>
</dbReference>
<feature type="transmembrane region" description="Helical" evidence="7">
    <location>
        <begin position="181"/>
        <end position="199"/>
    </location>
</feature>
<evidence type="ECO:0000256" key="4">
    <source>
        <dbReference type="ARBA" id="ARBA00022692"/>
    </source>
</evidence>
<evidence type="ECO:0000313" key="8">
    <source>
        <dbReference type="EMBL" id="SNY56112.1"/>
    </source>
</evidence>
<reference evidence="8 9" key="1">
    <citation type="submission" date="2017-09" db="EMBL/GenBank/DDBJ databases">
        <authorList>
            <person name="Ehlers B."/>
            <person name="Leendertz F.H."/>
        </authorList>
    </citation>
    <scope>NUCLEOTIDE SEQUENCE [LARGE SCALE GENOMIC DNA]</scope>
    <source>
        <strain evidence="8 9">CGMCC 1.12662</strain>
    </source>
</reference>
<dbReference type="SUPFAM" id="SSF161098">
    <property type="entry name" value="MetI-like"/>
    <property type="match status" value="2"/>
</dbReference>
<keyword evidence="6 7" id="KW-0472">Membrane</keyword>
<dbReference type="PANTHER" id="PTHR30043">
    <property type="entry name" value="PHOSPHONATES TRANSPORT SYSTEM PERMEASE PROTEIN"/>
    <property type="match status" value="1"/>
</dbReference>
<feature type="transmembrane region" description="Helical" evidence="7">
    <location>
        <begin position="56"/>
        <end position="79"/>
    </location>
</feature>
<feature type="transmembrane region" description="Helical" evidence="7">
    <location>
        <begin position="450"/>
        <end position="467"/>
    </location>
</feature>
<evidence type="ECO:0000256" key="3">
    <source>
        <dbReference type="ARBA" id="ARBA00022475"/>
    </source>
</evidence>
<keyword evidence="2" id="KW-0813">Transport</keyword>
<evidence type="ECO:0000256" key="7">
    <source>
        <dbReference type="SAM" id="Phobius"/>
    </source>
</evidence>
<dbReference type="RefSeq" id="WP_179747302.1">
    <property type="nucleotide sequence ID" value="NZ_OBEA01000006.1"/>
</dbReference>
<accession>A0A285J7C1</accession>
<protein>
    <submittedName>
        <fullName evidence="8">Phosphonate transport system permease protein</fullName>
    </submittedName>
</protein>
<comment type="subcellular location">
    <subcellularLocation>
        <location evidence="1">Cell membrane</location>
        <topology evidence="1">Multi-pass membrane protein</topology>
    </subcellularLocation>
</comment>
<dbReference type="Gene3D" id="1.10.3720.10">
    <property type="entry name" value="MetI-like"/>
    <property type="match status" value="2"/>
</dbReference>
<gene>
    <name evidence="8" type="ORF">SAMN06297129_3195</name>
</gene>